<dbReference type="EMBL" id="KZ293434">
    <property type="protein sequence ID" value="PBK67975.1"/>
    <property type="molecule type" value="Genomic_DNA"/>
</dbReference>
<evidence type="ECO:0000313" key="2">
    <source>
        <dbReference type="Proteomes" id="UP000218334"/>
    </source>
</evidence>
<protein>
    <submittedName>
        <fullName evidence="1">Uncharacterized protein</fullName>
    </submittedName>
</protein>
<dbReference type="SUPFAM" id="SSF56112">
    <property type="entry name" value="Protein kinase-like (PK-like)"/>
    <property type="match status" value="1"/>
</dbReference>
<reference evidence="2" key="1">
    <citation type="journal article" date="2017" name="Nat. Ecol. Evol.">
        <title>Genome expansion and lineage-specific genetic innovations in the forest pathogenic fungi Armillaria.</title>
        <authorList>
            <person name="Sipos G."/>
            <person name="Prasanna A.N."/>
            <person name="Walter M.C."/>
            <person name="O'Connor E."/>
            <person name="Balint B."/>
            <person name="Krizsan K."/>
            <person name="Kiss B."/>
            <person name="Hess J."/>
            <person name="Varga T."/>
            <person name="Slot J."/>
            <person name="Riley R."/>
            <person name="Boka B."/>
            <person name="Rigling D."/>
            <person name="Barry K."/>
            <person name="Lee J."/>
            <person name="Mihaltcheva S."/>
            <person name="LaButti K."/>
            <person name="Lipzen A."/>
            <person name="Waldron R."/>
            <person name="Moloney N.M."/>
            <person name="Sperisen C."/>
            <person name="Kredics L."/>
            <person name="Vagvoelgyi C."/>
            <person name="Patrignani A."/>
            <person name="Fitzpatrick D."/>
            <person name="Nagy I."/>
            <person name="Doyle S."/>
            <person name="Anderson J.B."/>
            <person name="Grigoriev I.V."/>
            <person name="Gueldener U."/>
            <person name="Muensterkoetter M."/>
            <person name="Nagy L.G."/>
        </authorList>
    </citation>
    <scope>NUCLEOTIDE SEQUENCE [LARGE SCALE GENOMIC DNA]</scope>
    <source>
        <strain evidence="2">28-4</strain>
    </source>
</reference>
<dbReference type="STRING" id="1076256.A0A2H3BAU7"/>
<dbReference type="Proteomes" id="UP000218334">
    <property type="component" value="Unassembled WGS sequence"/>
</dbReference>
<dbReference type="AlphaFoldDB" id="A0A2H3BAU7"/>
<evidence type="ECO:0000313" key="1">
    <source>
        <dbReference type="EMBL" id="PBK67975.1"/>
    </source>
</evidence>
<accession>A0A2H3BAU7</accession>
<gene>
    <name evidence="1" type="ORF">ARMSODRAFT_1044096</name>
</gene>
<proteinExistence type="predicted"/>
<organism evidence="1 2">
    <name type="scientific">Armillaria solidipes</name>
    <dbReference type="NCBI Taxonomy" id="1076256"/>
    <lineage>
        <taxon>Eukaryota</taxon>
        <taxon>Fungi</taxon>
        <taxon>Dikarya</taxon>
        <taxon>Basidiomycota</taxon>
        <taxon>Agaricomycotina</taxon>
        <taxon>Agaricomycetes</taxon>
        <taxon>Agaricomycetidae</taxon>
        <taxon>Agaricales</taxon>
        <taxon>Marasmiineae</taxon>
        <taxon>Physalacriaceae</taxon>
        <taxon>Armillaria</taxon>
    </lineage>
</organism>
<keyword evidence="2" id="KW-1185">Reference proteome</keyword>
<name>A0A2H3BAU7_9AGAR</name>
<sequence length="207" mass="24743">MLWPHHSWRNTELFWIWHYQFLQDNGYQLRPKFRPDWKPNWKTDDDILWSEESLIYSNPSIMDATRIKDKKLVTLNKVSRTRFPYEVDLALFPTSPPLSDDPKNHCVPIYEVLQSPYEFDVRRFSTLGEFLDAFRQMFHGLEFTHRNFMAHGDITILNVILDSNRLYPKGSHPIHPSMNAKFTGFASHITRTKCWPRYYLIDFGSSR</sequence>
<dbReference type="Gene3D" id="1.10.510.10">
    <property type="entry name" value="Transferase(Phosphotransferase) domain 1"/>
    <property type="match status" value="1"/>
</dbReference>
<dbReference type="InterPro" id="IPR011009">
    <property type="entry name" value="Kinase-like_dom_sf"/>
</dbReference>